<dbReference type="Proteomes" id="UP000644727">
    <property type="component" value="Unassembled WGS sequence"/>
</dbReference>
<keyword evidence="3" id="KW-1185">Reference proteome</keyword>
<dbReference type="NCBIfam" id="NF038403">
    <property type="entry name" value="perm_prefix_1"/>
    <property type="match status" value="1"/>
</dbReference>
<gene>
    <name evidence="2" type="ORF">IOE58_12800</name>
</gene>
<feature type="transmembrane region" description="Helical" evidence="1">
    <location>
        <begin position="207"/>
        <end position="227"/>
    </location>
</feature>
<feature type="transmembrane region" description="Helical" evidence="1">
    <location>
        <begin position="144"/>
        <end position="168"/>
    </location>
</feature>
<feature type="transmembrane region" description="Helical" evidence="1">
    <location>
        <begin position="313"/>
        <end position="332"/>
    </location>
</feature>
<keyword evidence="1" id="KW-0812">Transmembrane</keyword>
<keyword evidence="1" id="KW-0472">Membrane</keyword>
<feature type="transmembrane region" description="Helical" evidence="1">
    <location>
        <begin position="282"/>
        <end position="301"/>
    </location>
</feature>
<evidence type="ECO:0000313" key="2">
    <source>
        <dbReference type="EMBL" id="MBE9405020.1"/>
    </source>
</evidence>
<protein>
    <submittedName>
        <fullName evidence="2">Uncharacterized protein</fullName>
    </submittedName>
</protein>
<sequence length="338" mass="36499">MSVIDSYLDTLFAPYPDSSRMRSARIELRAMMEDKQQELMDRGHSEAQAVGTVIAEFGSLEEVAPVLGIDREIGAATSPRFGADGTLAGDVRTDPVLDTDRARQYVQSVRAAQPLSAIAIPLFVLSPVPLLALIAFTSPDTDPASWVVITGLVLLLGAIALGVLLLIVRGARLADYEDISEGRFTPAPTLHEYTQELRRTHRRSSTLTTAVAIALWILSAVPILVLGNLRQDGMLPLLGVCGTLLMVALGLLIYIQGSWMDSAASTLEQETDDLPETSRSPVVRVIAAVFWPLTVAIYLGWSFVTGDWGSTWVIWPVAAVLYAALWAATSALESVSRP</sequence>
<dbReference type="RefSeq" id="WP_193866757.1">
    <property type="nucleotide sequence ID" value="NZ_JADEYR010000018.1"/>
</dbReference>
<reference evidence="2 3" key="1">
    <citation type="submission" date="2020-10" db="EMBL/GenBank/DDBJ databases">
        <title>Draft genome and description of Brachybacterium epidermidis sp nov.</title>
        <authorList>
            <person name="Boxberger M."/>
            <person name="La Scola B."/>
        </authorList>
    </citation>
    <scope>NUCLEOTIDE SEQUENCE [LARGE SCALE GENOMIC DNA]</scope>
    <source>
        <strain evidence="2 3">Marseille-Q2903</strain>
    </source>
</reference>
<accession>A0ABR9W3J7</accession>
<feature type="transmembrane region" description="Helical" evidence="1">
    <location>
        <begin position="233"/>
        <end position="255"/>
    </location>
</feature>
<organism evidence="2 3">
    <name type="scientific">Brachybacterium epidermidis</name>
    <dbReference type="NCBI Taxonomy" id="2781983"/>
    <lineage>
        <taxon>Bacteria</taxon>
        <taxon>Bacillati</taxon>
        <taxon>Actinomycetota</taxon>
        <taxon>Actinomycetes</taxon>
        <taxon>Micrococcales</taxon>
        <taxon>Dermabacteraceae</taxon>
        <taxon>Brachybacterium</taxon>
    </lineage>
</organism>
<comment type="caution">
    <text evidence="2">The sequence shown here is derived from an EMBL/GenBank/DDBJ whole genome shotgun (WGS) entry which is preliminary data.</text>
</comment>
<name>A0ABR9W3J7_9MICO</name>
<evidence type="ECO:0000313" key="3">
    <source>
        <dbReference type="Proteomes" id="UP000644727"/>
    </source>
</evidence>
<dbReference type="InterPro" id="IPR047928">
    <property type="entry name" value="Perm_prefix_1"/>
</dbReference>
<keyword evidence="1" id="KW-1133">Transmembrane helix</keyword>
<dbReference type="EMBL" id="JADEYR010000018">
    <property type="protein sequence ID" value="MBE9405020.1"/>
    <property type="molecule type" value="Genomic_DNA"/>
</dbReference>
<feature type="transmembrane region" description="Helical" evidence="1">
    <location>
        <begin position="115"/>
        <end position="138"/>
    </location>
</feature>
<evidence type="ECO:0000256" key="1">
    <source>
        <dbReference type="SAM" id="Phobius"/>
    </source>
</evidence>
<proteinExistence type="predicted"/>